<evidence type="ECO:0000256" key="6">
    <source>
        <dbReference type="ARBA" id="ARBA00022723"/>
    </source>
</evidence>
<comment type="cofactor">
    <cofactor evidence="1">
        <name>FAD</name>
        <dbReference type="ChEBI" id="CHEBI:57692"/>
    </cofactor>
</comment>
<feature type="non-terminal residue" evidence="21">
    <location>
        <position position="584"/>
    </location>
</feature>
<evidence type="ECO:0000313" key="21">
    <source>
        <dbReference type="EMBL" id="KAG2467230.1"/>
    </source>
</evidence>
<dbReference type="GO" id="GO:0008270">
    <property type="term" value="F:zinc ion binding"/>
    <property type="evidence" value="ECO:0007669"/>
    <property type="project" value="UniProtKB-KW"/>
</dbReference>
<proteinExistence type="inferred from homology"/>
<dbReference type="SUPFAM" id="SSF110019">
    <property type="entry name" value="ERO1-like"/>
    <property type="match status" value="2"/>
</dbReference>
<dbReference type="GO" id="GO:0005789">
    <property type="term" value="C:endoplasmic reticulum membrane"/>
    <property type="evidence" value="ECO:0007669"/>
    <property type="project" value="UniProtKB-SubCell"/>
</dbReference>
<keyword evidence="7" id="KW-0732">Signal</keyword>
<comment type="caution">
    <text evidence="21">The sequence shown here is derived from an EMBL/GenBank/DDBJ whole genome shotgun (WGS) entry which is preliminary data.</text>
</comment>
<dbReference type="AlphaFoldDB" id="A0A8X7XH06"/>
<evidence type="ECO:0000256" key="15">
    <source>
        <dbReference type="ARBA" id="ARBA00023157"/>
    </source>
</evidence>
<evidence type="ECO:0000256" key="17">
    <source>
        <dbReference type="ARBA" id="ARBA00023284"/>
    </source>
</evidence>
<dbReference type="Pfam" id="PF04137">
    <property type="entry name" value="ERO1"/>
    <property type="match status" value="1"/>
</dbReference>
<comment type="subcellular location">
    <subcellularLocation>
        <location evidence="2">Endoplasmic reticulum membrane</location>
        <topology evidence="2">Peripheral membrane protein</topology>
        <orientation evidence="2">Lumenal side</orientation>
    </subcellularLocation>
</comment>
<dbReference type="Pfam" id="PF01753">
    <property type="entry name" value="zf-MYND"/>
    <property type="match status" value="1"/>
</dbReference>
<evidence type="ECO:0000256" key="16">
    <source>
        <dbReference type="ARBA" id="ARBA00023180"/>
    </source>
</evidence>
<dbReference type="GO" id="GO:0071949">
    <property type="term" value="F:FAD binding"/>
    <property type="evidence" value="ECO:0007669"/>
    <property type="project" value="InterPro"/>
</dbReference>
<protein>
    <submittedName>
        <fullName evidence="21">ERO1B protein</fullName>
    </submittedName>
</protein>
<evidence type="ECO:0000256" key="19">
    <source>
        <dbReference type="SAM" id="MobiDB-lite"/>
    </source>
</evidence>
<dbReference type="InterPro" id="IPR002893">
    <property type="entry name" value="Znf_MYND"/>
</dbReference>
<dbReference type="PANTHER" id="PTHR12613">
    <property type="entry name" value="ERO1-RELATED"/>
    <property type="match status" value="1"/>
</dbReference>
<evidence type="ECO:0000256" key="10">
    <source>
        <dbReference type="ARBA" id="ARBA00022827"/>
    </source>
</evidence>
<keyword evidence="8 18" id="KW-0863">Zinc-finger</keyword>
<accession>A0A8X7XH06</accession>
<evidence type="ECO:0000256" key="4">
    <source>
        <dbReference type="ARBA" id="ARBA00022448"/>
    </source>
</evidence>
<dbReference type="Proteomes" id="UP000886611">
    <property type="component" value="Unassembled WGS sequence"/>
</dbReference>
<name>A0A8X7XH06_POLSE</name>
<evidence type="ECO:0000256" key="1">
    <source>
        <dbReference type="ARBA" id="ARBA00001974"/>
    </source>
</evidence>
<reference evidence="21 22" key="1">
    <citation type="journal article" date="2021" name="Cell">
        <title>Tracing the genetic footprints of vertebrate landing in non-teleost ray-finned fishes.</title>
        <authorList>
            <person name="Bi X."/>
            <person name="Wang K."/>
            <person name="Yang L."/>
            <person name="Pan H."/>
            <person name="Jiang H."/>
            <person name="Wei Q."/>
            <person name="Fang M."/>
            <person name="Yu H."/>
            <person name="Zhu C."/>
            <person name="Cai Y."/>
            <person name="He Y."/>
            <person name="Gan X."/>
            <person name="Zeng H."/>
            <person name="Yu D."/>
            <person name="Zhu Y."/>
            <person name="Jiang H."/>
            <person name="Qiu Q."/>
            <person name="Yang H."/>
            <person name="Zhang Y.E."/>
            <person name="Wang W."/>
            <person name="Zhu M."/>
            <person name="He S."/>
            <person name="Zhang G."/>
        </authorList>
    </citation>
    <scope>NUCLEOTIDE SEQUENCE [LARGE SCALE GENOMIC DNA]</scope>
    <source>
        <strain evidence="21">Bchr_013</strain>
    </source>
</reference>
<evidence type="ECO:0000256" key="13">
    <source>
        <dbReference type="ARBA" id="ARBA00023002"/>
    </source>
</evidence>
<evidence type="ECO:0000256" key="12">
    <source>
        <dbReference type="ARBA" id="ARBA00022982"/>
    </source>
</evidence>
<keyword evidence="4" id="KW-0813">Transport</keyword>
<evidence type="ECO:0000256" key="14">
    <source>
        <dbReference type="ARBA" id="ARBA00023136"/>
    </source>
</evidence>
<sequence>MAGESVHTDRDRQYCELCGKMENLLKCGRCRNSFYCSKEHQKQDWKKHKLVCKEAECWQSTSDGKGKPAGPEEGSAERAHHRATPPESSGGSALRPVSNHLKPNGQTRTHPQKLAMECIVPSMNKHGICVVDTFLGDEVGDSILREVKALYQTGRFTDGQLVSQKSDSSKDIRGDKITWIEGKEPGCEKISFLMSRMDDLVRHCNGKLGSYKINGRTKLTGVLDDCFCDIESIDVFNNFKIFPKMRQLIERDYFRYYKSKVPVGIKAGNYNKFVQCKWSDWNVLKDNGIVRPRNICIAGQVTATAGLRMKSSPAAFAQEYAVLLMALEIGVSVVSFYHREQVSFYKVFGKPKWGPNVKEFQHRFVETKGEGTRRLKNLYFLFLIELRALSKVASYFERSIVDLYTGNGQEDAVTKELLLQVLNEAKAFPMHFDEKSMFAGHKMEAKTLKEEFRLHFKNISRIMDCVGCNKCRLWGKLQTQGLGTALKILFSEKEIKNLPENSPSKGFQLTRQEVVALLNAFARDDDGVTLSESLGSERMVQAAALHSLTHSLAHSLILGQCRVNSEPYLGYGNTATNQERMHEL</sequence>
<evidence type="ECO:0000256" key="8">
    <source>
        <dbReference type="ARBA" id="ARBA00022771"/>
    </source>
</evidence>
<keyword evidence="11" id="KW-0862">Zinc</keyword>
<evidence type="ECO:0000256" key="11">
    <source>
        <dbReference type="ARBA" id="ARBA00022833"/>
    </source>
</evidence>
<evidence type="ECO:0000256" key="5">
    <source>
        <dbReference type="ARBA" id="ARBA00022630"/>
    </source>
</evidence>
<keyword evidence="15" id="KW-1015">Disulfide bond</keyword>
<feature type="region of interest" description="Disordered" evidence="19">
    <location>
        <begin position="60"/>
        <end position="110"/>
    </location>
</feature>
<evidence type="ECO:0000256" key="9">
    <source>
        <dbReference type="ARBA" id="ARBA00022824"/>
    </source>
</evidence>
<dbReference type="PROSITE" id="PS01360">
    <property type="entry name" value="ZF_MYND_1"/>
    <property type="match status" value="1"/>
</dbReference>
<organism evidence="21 22">
    <name type="scientific">Polypterus senegalus</name>
    <name type="common">Senegal bichir</name>
    <dbReference type="NCBI Taxonomy" id="55291"/>
    <lineage>
        <taxon>Eukaryota</taxon>
        <taxon>Metazoa</taxon>
        <taxon>Chordata</taxon>
        <taxon>Craniata</taxon>
        <taxon>Vertebrata</taxon>
        <taxon>Euteleostomi</taxon>
        <taxon>Actinopterygii</taxon>
        <taxon>Polypteriformes</taxon>
        <taxon>Polypteridae</taxon>
        <taxon>Polypterus</taxon>
    </lineage>
</organism>
<keyword evidence="16" id="KW-0325">Glycoprotein</keyword>
<keyword evidence="5" id="KW-0285">Flavoprotein</keyword>
<keyword evidence="10" id="KW-0274">FAD</keyword>
<dbReference type="PROSITE" id="PS50865">
    <property type="entry name" value="ZF_MYND_2"/>
    <property type="match status" value="1"/>
</dbReference>
<keyword evidence="14" id="KW-0472">Membrane</keyword>
<dbReference type="GO" id="GO:0016972">
    <property type="term" value="F:thiol oxidase activity"/>
    <property type="evidence" value="ECO:0007669"/>
    <property type="project" value="InterPro"/>
</dbReference>
<dbReference type="EMBL" id="JAATIS010000859">
    <property type="protein sequence ID" value="KAG2467230.1"/>
    <property type="molecule type" value="Genomic_DNA"/>
</dbReference>
<dbReference type="InterPro" id="IPR007266">
    <property type="entry name" value="Ero1"/>
</dbReference>
<feature type="domain" description="MYND-type" evidence="20">
    <location>
        <begin position="15"/>
        <end position="52"/>
    </location>
</feature>
<keyword evidence="17" id="KW-0676">Redox-active center</keyword>
<keyword evidence="12" id="KW-0249">Electron transport</keyword>
<evidence type="ECO:0000313" key="22">
    <source>
        <dbReference type="Proteomes" id="UP000886611"/>
    </source>
</evidence>
<evidence type="ECO:0000256" key="7">
    <source>
        <dbReference type="ARBA" id="ARBA00022729"/>
    </source>
</evidence>
<comment type="similarity">
    <text evidence="3">Belongs to the EROs family.</text>
</comment>
<dbReference type="Gene3D" id="6.10.140.2220">
    <property type="match status" value="1"/>
</dbReference>
<evidence type="ECO:0000256" key="3">
    <source>
        <dbReference type="ARBA" id="ARBA00008277"/>
    </source>
</evidence>
<dbReference type="GO" id="GO:0034975">
    <property type="term" value="P:protein folding in endoplasmic reticulum"/>
    <property type="evidence" value="ECO:0007669"/>
    <property type="project" value="InterPro"/>
</dbReference>
<keyword evidence="6" id="KW-0479">Metal-binding</keyword>
<keyword evidence="9" id="KW-0256">Endoplasmic reticulum</keyword>
<dbReference type="PANTHER" id="PTHR12613:SF2">
    <property type="entry name" value="ERO1-LIKE PROTEIN BETA"/>
    <property type="match status" value="1"/>
</dbReference>
<evidence type="ECO:0000256" key="2">
    <source>
        <dbReference type="ARBA" id="ARBA00004367"/>
    </source>
</evidence>
<keyword evidence="13" id="KW-0560">Oxidoreductase</keyword>
<evidence type="ECO:0000256" key="18">
    <source>
        <dbReference type="PROSITE-ProRule" id="PRU00134"/>
    </source>
</evidence>
<evidence type="ECO:0000259" key="20">
    <source>
        <dbReference type="PROSITE" id="PS50865"/>
    </source>
</evidence>
<dbReference type="InterPro" id="IPR037192">
    <property type="entry name" value="ERO1-like_sf"/>
</dbReference>
<dbReference type="SUPFAM" id="SSF144232">
    <property type="entry name" value="HIT/MYND zinc finger-like"/>
    <property type="match status" value="1"/>
</dbReference>
<dbReference type="GO" id="GO:0015035">
    <property type="term" value="F:protein-disulfide reductase activity"/>
    <property type="evidence" value="ECO:0007669"/>
    <property type="project" value="InterPro"/>
</dbReference>
<keyword evidence="22" id="KW-1185">Reference proteome</keyword>
<feature type="non-terminal residue" evidence="21">
    <location>
        <position position="1"/>
    </location>
</feature>
<gene>
    <name evidence="21" type="primary">Ero1b</name>
    <name evidence="21" type="ORF">GTO96_0010327</name>
</gene>
<dbReference type="Gene3D" id="2.60.120.620">
    <property type="entry name" value="q2cbj1_9rhob like domain"/>
    <property type="match status" value="1"/>
</dbReference>